<keyword evidence="1" id="KW-0732">Signal</keyword>
<dbReference type="OrthoDB" id="1240046at2"/>
<evidence type="ECO:0000256" key="1">
    <source>
        <dbReference type="SAM" id="SignalP"/>
    </source>
</evidence>
<dbReference type="STRING" id="373672.SAMN05421785_12017"/>
<dbReference type="InterPro" id="IPR008983">
    <property type="entry name" value="Tumour_necrosis_fac-like_dom"/>
</dbReference>
<dbReference type="Proteomes" id="UP000185781">
    <property type="component" value="Unassembled WGS sequence"/>
</dbReference>
<dbReference type="RefSeq" id="WP_076396363.1">
    <property type="nucleotide sequence ID" value="NZ_FTOV01000020.1"/>
</dbReference>
<name>A0A1N7QW03_9FLAO</name>
<protein>
    <recommendedName>
        <fullName evidence="4">C1q domain-containing protein</fullName>
    </recommendedName>
</protein>
<evidence type="ECO:0008006" key="4">
    <source>
        <dbReference type="Google" id="ProtNLM"/>
    </source>
</evidence>
<evidence type="ECO:0000313" key="2">
    <source>
        <dbReference type="EMBL" id="SIT27050.1"/>
    </source>
</evidence>
<reference evidence="2 3" key="1">
    <citation type="submission" date="2017-01" db="EMBL/GenBank/DDBJ databases">
        <authorList>
            <person name="Mah S.A."/>
            <person name="Swanson W.J."/>
            <person name="Moy G.W."/>
            <person name="Vacquier V.D."/>
        </authorList>
    </citation>
    <scope>NUCLEOTIDE SEQUENCE [LARGE SCALE GENOMIC DNA]</scope>
    <source>
        <strain evidence="2 3">DSM 18014</strain>
    </source>
</reference>
<dbReference type="EMBL" id="FTOV01000020">
    <property type="protein sequence ID" value="SIT27050.1"/>
    <property type="molecule type" value="Genomic_DNA"/>
</dbReference>
<sequence>MKKKYLLLLIIFAFQDISAQLGIDTSVPVGIFHVDASKNNLNAAPTSTTVVDDFIISNSAGTEGYIGIGNSSPKVKLDVRTTAGNNSAIGIGNTTLTADAAKEGALRYNGTILQYSNGLEWVNIESTTNSNKSVVIANKTDTPNIPHRTSYYFGWNKIYDSNNNFTAGSNGAGETNPTGGYFTAPRTGNYLATFTFAANTLVQAFQNTTFDDPNQIEAIWEVRSDATTILNRLKCANNFPANSRNSSGTIISTLVGSNCTVTVHLTAGQRLYPLAWVDLNPGIGVNLINDSSYNTLTIVEQ</sequence>
<evidence type="ECO:0000313" key="3">
    <source>
        <dbReference type="Proteomes" id="UP000185781"/>
    </source>
</evidence>
<accession>A0A1N7QW03</accession>
<feature type="chain" id="PRO_5013066093" description="C1q domain-containing protein" evidence="1">
    <location>
        <begin position="20"/>
        <end position="301"/>
    </location>
</feature>
<gene>
    <name evidence="2" type="ORF">SAMN05421785_12017</name>
</gene>
<organism evidence="2 3">
    <name type="scientific">Chryseobacterium gambrini</name>
    <dbReference type="NCBI Taxonomy" id="373672"/>
    <lineage>
        <taxon>Bacteria</taxon>
        <taxon>Pseudomonadati</taxon>
        <taxon>Bacteroidota</taxon>
        <taxon>Flavobacteriia</taxon>
        <taxon>Flavobacteriales</taxon>
        <taxon>Weeksellaceae</taxon>
        <taxon>Chryseobacterium group</taxon>
        <taxon>Chryseobacterium</taxon>
    </lineage>
</organism>
<dbReference type="AlphaFoldDB" id="A0A1N7QW03"/>
<proteinExistence type="predicted"/>
<dbReference type="Gene3D" id="2.60.120.40">
    <property type="match status" value="1"/>
</dbReference>
<feature type="signal peptide" evidence="1">
    <location>
        <begin position="1"/>
        <end position="19"/>
    </location>
</feature>